<name>A0A6J4T971_9ACTN</name>
<organism evidence="1">
    <name type="scientific">uncultured Solirubrobacterales bacterium</name>
    <dbReference type="NCBI Taxonomy" id="768556"/>
    <lineage>
        <taxon>Bacteria</taxon>
        <taxon>Bacillati</taxon>
        <taxon>Actinomycetota</taxon>
        <taxon>Thermoleophilia</taxon>
        <taxon>Solirubrobacterales</taxon>
        <taxon>environmental samples</taxon>
    </lineage>
</organism>
<dbReference type="EMBL" id="CADCVV010000189">
    <property type="protein sequence ID" value="CAA9516727.1"/>
    <property type="molecule type" value="Genomic_DNA"/>
</dbReference>
<gene>
    <name evidence="1" type="ORF">AVDCRST_MAG17-2331</name>
</gene>
<feature type="non-terminal residue" evidence="1">
    <location>
        <position position="55"/>
    </location>
</feature>
<protein>
    <submittedName>
        <fullName evidence="1">Uncharacterized protein</fullName>
    </submittedName>
</protein>
<reference evidence="1" key="1">
    <citation type="submission" date="2020-02" db="EMBL/GenBank/DDBJ databases">
        <authorList>
            <person name="Meier V. D."/>
        </authorList>
    </citation>
    <scope>NUCLEOTIDE SEQUENCE</scope>
    <source>
        <strain evidence="1">AVDCRST_MAG17</strain>
    </source>
</reference>
<proteinExistence type="predicted"/>
<evidence type="ECO:0000313" key="1">
    <source>
        <dbReference type="EMBL" id="CAA9516727.1"/>
    </source>
</evidence>
<accession>A0A6J4T971</accession>
<dbReference type="AlphaFoldDB" id="A0A6J4T971"/>
<sequence>MAAKKKAAKTGAGMWAAGKAARNNPYVERLIDDDDLRDNLRKAFESSRLAYERIA</sequence>